<dbReference type="Pfam" id="PF01258">
    <property type="entry name" value="zf-dskA_traR"/>
    <property type="match status" value="1"/>
</dbReference>
<feature type="domain" description="Zinc finger DksA/TraR C4-type" evidence="6">
    <location>
        <begin position="71"/>
        <end position="103"/>
    </location>
</feature>
<feature type="zinc finger region" description="dksA C4-type" evidence="4">
    <location>
        <begin position="76"/>
        <end position="100"/>
    </location>
</feature>
<gene>
    <name evidence="7" type="ORF">Sya03_43100</name>
</gene>
<organism evidence="7 8">
    <name type="scientific">Spirilliplanes yamanashiensis</name>
    <dbReference type="NCBI Taxonomy" id="42233"/>
    <lineage>
        <taxon>Bacteria</taxon>
        <taxon>Bacillati</taxon>
        <taxon>Actinomycetota</taxon>
        <taxon>Actinomycetes</taxon>
        <taxon>Micromonosporales</taxon>
        <taxon>Micromonosporaceae</taxon>
        <taxon>Spirilliplanes</taxon>
    </lineage>
</organism>
<evidence type="ECO:0000256" key="4">
    <source>
        <dbReference type="PROSITE-ProRule" id="PRU00510"/>
    </source>
</evidence>
<evidence type="ECO:0000313" key="7">
    <source>
        <dbReference type="EMBL" id="GIJ04958.1"/>
    </source>
</evidence>
<dbReference type="EMBL" id="BOOY01000030">
    <property type="protein sequence ID" value="GIJ04958.1"/>
    <property type="molecule type" value="Genomic_DNA"/>
</dbReference>
<dbReference type="Gene3D" id="1.20.120.910">
    <property type="entry name" value="DksA, coiled-coil domain"/>
    <property type="match status" value="1"/>
</dbReference>
<feature type="region of interest" description="Disordered" evidence="5">
    <location>
        <begin position="102"/>
        <end position="138"/>
    </location>
</feature>
<dbReference type="GO" id="GO:0008270">
    <property type="term" value="F:zinc ion binding"/>
    <property type="evidence" value="ECO:0007669"/>
    <property type="project" value="UniProtKB-KW"/>
</dbReference>
<dbReference type="RefSeq" id="WP_203940178.1">
    <property type="nucleotide sequence ID" value="NZ_BAAAGJ010000018.1"/>
</dbReference>
<name>A0A8J3YC17_9ACTN</name>
<protein>
    <recommendedName>
        <fullName evidence="6">Zinc finger DksA/TraR C4-type domain-containing protein</fullName>
    </recommendedName>
</protein>
<evidence type="ECO:0000256" key="3">
    <source>
        <dbReference type="ARBA" id="ARBA00022833"/>
    </source>
</evidence>
<dbReference type="InterPro" id="IPR000962">
    <property type="entry name" value="Znf_DskA_TraR"/>
</dbReference>
<proteinExistence type="predicted"/>
<dbReference type="Proteomes" id="UP000652013">
    <property type="component" value="Unassembled WGS sequence"/>
</dbReference>
<reference evidence="7" key="1">
    <citation type="submission" date="2021-01" db="EMBL/GenBank/DDBJ databases">
        <title>Whole genome shotgun sequence of Spirilliplanes yamanashiensis NBRC 15828.</title>
        <authorList>
            <person name="Komaki H."/>
            <person name="Tamura T."/>
        </authorList>
    </citation>
    <scope>NUCLEOTIDE SEQUENCE</scope>
    <source>
        <strain evidence="7">NBRC 15828</strain>
    </source>
</reference>
<accession>A0A8J3YC17</accession>
<evidence type="ECO:0000256" key="5">
    <source>
        <dbReference type="SAM" id="MobiDB-lite"/>
    </source>
</evidence>
<feature type="compositionally biased region" description="Low complexity" evidence="5">
    <location>
        <begin position="107"/>
        <end position="116"/>
    </location>
</feature>
<keyword evidence="2" id="KW-0863">Zinc-finger</keyword>
<dbReference type="AlphaFoldDB" id="A0A8J3YC17"/>
<comment type="caution">
    <text evidence="7">The sequence shown here is derived from an EMBL/GenBank/DDBJ whole genome shotgun (WGS) entry which is preliminary data.</text>
</comment>
<sequence length="138" mass="15218">MTTSVQPPQRLFQDTLEERHRLFVLRLAQLTACSRQPDRGGYDPAALDALIAWARQGVSDAALALQRMSLGSYGVCEGCGSDIPVGHLRNRPEASHCVPCLRERPDPAATPRTAPPRQHPHRHAEALNTGDPRPWWAA</sequence>
<dbReference type="PROSITE" id="PS51128">
    <property type="entry name" value="ZF_DKSA_2"/>
    <property type="match status" value="1"/>
</dbReference>
<keyword evidence="1" id="KW-0479">Metal-binding</keyword>
<dbReference type="SUPFAM" id="SSF57716">
    <property type="entry name" value="Glucocorticoid receptor-like (DNA-binding domain)"/>
    <property type="match status" value="1"/>
</dbReference>
<evidence type="ECO:0000259" key="6">
    <source>
        <dbReference type="Pfam" id="PF01258"/>
    </source>
</evidence>
<evidence type="ECO:0000256" key="1">
    <source>
        <dbReference type="ARBA" id="ARBA00022723"/>
    </source>
</evidence>
<keyword evidence="3" id="KW-0862">Zinc</keyword>
<evidence type="ECO:0000256" key="2">
    <source>
        <dbReference type="ARBA" id="ARBA00022771"/>
    </source>
</evidence>
<keyword evidence="8" id="KW-1185">Reference proteome</keyword>
<evidence type="ECO:0000313" key="8">
    <source>
        <dbReference type="Proteomes" id="UP000652013"/>
    </source>
</evidence>